<proteinExistence type="predicted"/>
<dbReference type="EMBL" id="SMZX01000002">
    <property type="protein sequence ID" value="TDL44039.1"/>
    <property type="molecule type" value="Genomic_DNA"/>
</dbReference>
<comment type="caution">
    <text evidence="1">The sequence shown here is derived from an EMBL/GenBank/DDBJ whole genome shotgun (WGS) entry which is preliminary data.</text>
</comment>
<protein>
    <submittedName>
        <fullName evidence="1">Uncharacterized protein</fullName>
    </submittedName>
</protein>
<reference evidence="1 2" key="1">
    <citation type="submission" date="2019-03" db="EMBL/GenBank/DDBJ databases">
        <title>Genome Sequencing and Assembly of Various Microbes Isolated from Partially Reclaimed Soil and Acid Mine Drainage (AMD) Site.</title>
        <authorList>
            <person name="Steinbock B."/>
            <person name="Bechtold R."/>
            <person name="Sevigny J.L."/>
            <person name="Thomas D."/>
            <person name="Cuthill L.R."/>
            <person name="Aveiro Johannsen E.J."/>
            <person name="Thomas K."/>
            <person name="Ghosh A."/>
        </authorList>
    </citation>
    <scope>NUCLEOTIDE SEQUENCE [LARGE SCALE GENOMIC DNA]</scope>
    <source>
        <strain evidence="1 2">F-B2</strain>
    </source>
</reference>
<organism evidence="1 2">
    <name type="scientific">Microbacterium oleivorans</name>
    <dbReference type="NCBI Taxonomy" id="273677"/>
    <lineage>
        <taxon>Bacteria</taxon>
        <taxon>Bacillati</taxon>
        <taxon>Actinomycetota</taxon>
        <taxon>Actinomycetes</taxon>
        <taxon>Micrococcales</taxon>
        <taxon>Microbacteriaceae</taxon>
        <taxon>Microbacterium</taxon>
    </lineage>
</organism>
<evidence type="ECO:0000313" key="1">
    <source>
        <dbReference type="EMBL" id="TDL44039.1"/>
    </source>
</evidence>
<dbReference type="AlphaFoldDB" id="A0A4R5YI27"/>
<dbReference type="Proteomes" id="UP000295633">
    <property type="component" value="Unassembled WGS sequence"/>
</dbReference>
<name>A0A4R5YI27_9MICO</name>
<evidence type="ECO:0000313" key="2">
    <source>
        <dbReference type="Proteomes" id="UP000295633"/>
    </source>
</evidence>
<gene>
    <name evidence="1" type="ORF">E2R54_12800</name>
</gene>
<sequence>MIGALRAGPLTVIDDLAIVFDDDSRIRWSRGQGDRWLLVESWPNTEERAAVDQHLEGGGCMLVLTDAQPITTYALGDEVPAADGPVAEGEVVELSLPHFDWLPDVIRARGEAFLRAQQERFAVLPALLRPPVVLEGDEPFSAGKVSFALLSAGVTRARLERELTEYLAYLRSTDDITRRTA</sequence>
<accession>A0A4R5YI27</accession>
<dbReference type="RefSeq" id="WP_133400005.1">
    <property type="nucleotide sequence ID" value="NZ_SMZX01000002.1"/>
</dbReference>